<gene>
    <name evidence="2" type="ORF">V0R55_24720</name>
</gene>
<accession>A0ABU7GWD6</accession>
<keyword evidence="3" id="KW-1185">Reference proteome</keyword>
<dbReference type="Gene3D" id="3.40.50.300">
    <property type="entry name" value="P-loop containing nucleotide triphosphate hydrolases"/>
    <property type="match status" value="1"/>
</dbReference>
<name>A0ABU7GWD6_9PSED</name>
<dbReference type="SUPFAM" id="SSF52540">
    <property type="entry name" value="P-loop containing nucleoside triphosphate hydrolases"/>
    <property type="match status" value="1"/>
</dbReference>
<dbReference type="InterPro" id="IPR002586">
    <property type="entry name" value="CobQ/CobB/MinD/ParA_Nub-bd_dom"/>
</dbReference>
<protein>
    <submittedName>
        <fullName evidence="2">ParA family protein</fullName>
    </submittedName>
</protein>
<reference evidence="2 3" key="1">
    <citation type="submission" date="2024-01" db="EMBL/GenBank/DDBJ databases">
        <title>Unpublished Manusciprt.</title>
        <authorList>
            <person name="Duman M."/>
            <person name="Valdes E.G."/>
            <person name="Ajmi N."/>
            <person name="Altun S."/>
            <person name="Saticioglu I.B."/>
        </authorList>
    </citation>
    <scope>NUCLEOTIDE SEQUENCE [LARGE SCALE GENOMIC DNA]</scope>
    <source>
        <strain evidence="2 3">139P</strain>
    </source>
</reference>
<organism evidence="2 3">
    <name type="scientific">Pseudomonas soli</name>
    <dbReference type="NCBI Taxonomy" id="1306993"/>
    <lineage>
        <taxon>Bacteria</taxon>
        <taxon>Pseudomonadati</taxon>
        <taxon>Pseudomonadota</taxon>
        <taxon>Gammaproteobacteria</taxon>
        <taxon>Pseudomonadales</taxon>
        <taxon>Pseudomonadaceae</taxon>
        <taxon>Pseudomonas</taxon>
    </lineage>
</organism>
<proteinExistence type="predicted"/>
<dbReference type="EMBL" id="JAZDQQ010000032">
    <property type="protein sequence ID" value="MEE1883372.1"/>
    <property type="molecule type" value="Genomic_DNA"/>
</dbReference>
<evidence type="ECO:0000313" key="2">
    <source>
        <dbReference type="EMBL" id="MEE1883372.1"/>
    </source>
</evidence>
<evidence type="ECO:0000259" key="1">
    <source>
        <dbReference type="Pfam" id="PF01656"/>
    </source>
</evidence>
<dbReference type="Pfam" id="PF01656">
    <property type="entry name" value="CbiA"/>
    <property type="match status" value="1"/>
</dbReference>
<dbReference type="RefSeq" id="WP_330126549.1">
    <property type="nucleotide sequence ID" value="NZ_JAZDQQ010000032.1"/>
</dbReference>
<dbReference type="Proteomes" id="UP001329505">
    <property type="component" value="Unassembled WGS sequence"/>
</dbReference>
<sequence length="218" mass="23151">MQASYSIGCLSQKGGVLKSTLSEALTVAFTLNGWLVKLIDLDPKQATSSDWHKRRLAAGHEPVMPCQLFGSLAAALRQAGEADLYVFDGAPHATTDTAEIAKLCDMVVLPTGLTIDDLSPAVTLANTLTDKHGIPAEKIVFALTKAGSSKAEVADAREYLRKTRFHTLDGAIQLKPAFSRALDAGLSLIETPFKGPRAQATEVINAAITKFTELTAAS</sequence>
<dbReference type="InterPro" id="IPR027417">
    <property type="entry name" value="P-loop_NTPase"/>
</dbReference>
<feature type="domain" description="CobQ/CobB/MinD/ParA nucleotide binding" evidence="1">
    <location>
        <begin position="10"/>
        <end position="186"/>
    </location>
</feature>
<comment type="caution">
    <text evidence="2">The sequence shown here is derived from an EMBL/GenBank/DDBJ whole genome shotgun (WGS) entry which is preliminary data.</text>
</comment>
<dbReference type="CDD" id="cd02042">
    <property type="entry name" value="ParAB_family"/>
    <property type="match status" value="1"/>
</dbReference>
<evidence type="ECO:0000313" key="3">
    <source>
        <dbReference type="Proteomes" id="UP001329505"/>
    </source>
</evidence>